<dbReference type="PROSITE" id="PS50067">
    <property type="entry name" value="KINESIN_MOTOR_2"/>
    <property type="match status" value="1"/>
</dbReference>
<comment type="caution">
    <text evidence="9">The sequence shown here is derived from an EMBL/GenBank/DDBJ whole genome shotgun (WGS) entry which is preliminary data.</text>
</comment>
<evidence type="ECO:0000256" key="3">
    <source>
        <dbReference type="ARBA" id="ARBA00023054"/>
    </source>
</evidence>
<proteinExistence type="inferred from homology"/>
<accession>A0AAE0EXA1</accession>
<dbReference type="Proteomes" id="UP001190700">
    <property type="component" value="Unassembled WGS sequence"/>
</dbReference>
<name>A0AAE0EXA1_9CHLO</name>
<dbReference type="PANTHER" id="PTHR47968:SF75">
    <property type="entry name" value="CENTROMERE-ASSOCIATED PROTEIN E"/>
    <property type="match status" value="1"/>
</dbReference>
<dbReference type="SUPFAM" id="SSF52540">
    <property type="entry name" value="P-loop containing nucleoside triphosphate hydrolases"/>
    <property type="match status" value="1"/>
</dbReference>
<gene>
    <name evidence="9" type="ORF">CYMTET_46446</name>
</gene>
<keyword evidence="4 5" id="KW-0505">Motor protein</keyword>
<dbReference type="InterPro" id="IPR001752">
    <property type="entry name" value="Kinesin_motor_dom"/>
</dbReference>
<dbReference type="PRINTS" id="PR00380">
    <property type="entry name" value="KINESINHEAVY"/>
</dbReference>
<dbReference type="GO" id="GO:0007018">
    <property type="term" value="P:microtubule-based movement"/>
    <property type="evidence" value="ECO:0007669"/>
    <property type="project" value="InterPro"/>
</dbReference>
<dbReference type="EMBL" id="LGRX02032548">
    <property type="protein sequence ID" value="KAK3243923.1"/>
    <property type="molecule type" value="Genomic_DNA"/>
</dbReference>
<reference evidence="9 10" key="1">
    <citation type="journal article" date="2015" name="Genome Biol. Evol.">
        <title>Comparative Genomics of a Bacterivorous Green Alga Reveals Evolutionary Causalities and Consequences of Phago-Mixotrophic Mode of Nutrition.</title>
        <authorList>
            <person name="Burns J.A."/>
            <person name="Paasch A."/>
            <person name="Narechania A."/>
            <person name="Kim E."/>
        </authorList>
    </citation>
    <scope>NUCLEOTIDE SEQUENCE [LARGE SCALE GENOMIC DNA]</scope>
    <source>
        <strain evidence="9 10">PLY_AMNH</strain>
    </source>
</reference>
<dbReference type="PROSITE" id="PS00411">
    <property type="entry name" value="KINESIN_MOTOR_1"/>
    <property type="match status" value="1"/>
</dbReference>
<evidence type="ECO:0000256" key="7">
    <source>
        <dbReference type="SAM" id="Coils"/>
    </source>
</evidence>
<evidence type="ECO:0000256" key="4">
    <source>
        <dbReference type="ARBA" id="ARBA00023175"/>
    </source>
</evidence>
<dbReference type="GO" id="GO:0003777">
    <property type="term" value="F:microtubule motor activity"/>
    <property type="evidence" value="ECO:0007669"/>
    <property type="project" value="InterPro"/>
</dbReference>
<dbReference type="Gene3D" id="3.40.850.10">
    <property type="entry name" value="Kinesin motor domain"/>
    <property type="match status" value="1"/>
</dbReference>
<keyword evidence="2 5" id="KW-0067">ATP-binding</keyword>
<dbReference type="InterPro" id="IPR027640">
    <property type="entry name" value="Kinesin-like_fam"/>
</dbReference>
<keyword evidence="3 7" id="KW-0175">Coiled coil</keyword>
<feature type="domain" description="Kinesin motor" evidence="8">
    <location>
        <begin position="47"/>
        <end position="376"/>
    </location>
</feature>
<evidence type="ECO:0000256" key="5">
    <source>
        <dbReference type="PROSITE-ProRule" id="PRU00283"/>
    </source>
</evidence>
<dbReference type="GO" id="GO:0005874">
    <property type="term" value="C:microtubule"/>
    <property type="evidence" value="ECO:0007669"/>
    <property type="project" value="UniProtKB-KW"/>
</dbReference>
<keyword evidence="6" id="KW-0493">Microtubule</keyword>
<dbReference type="Pfam" id="PF00225">
    <property type="entry name" value="Kinesin"/>
    <property type="match status" value="1"/>
</dbReference>
<dbReference type="SMART" id="SM00129">
    <property type="entry name" value="KISc"/>
    <property type="match status" value="1"/>
</dbReference>
<keyword evidence="10" id="KW-1185">Reference proteome</keyword>
<keyword evidence="1 5" id="KW-0547">Nucleotide-binding</keyword>
<dbReference type="AlphaFoldDB" id="A0AAE0EXA1"/>
<evidence type="ECO:0000256" key="2">
    <source>
        <dbReference type="ARBA" id="ARBA00022840"/>
    </source>
</evidence>
<protein>
    <recommendedName>
        <fullName evidence="6">Kinesin-like protein</fullName>
    </recommendedName>
</protein>
<evidence type="ECO:0000256" key="1">
    <source>
        <dbReference type="ARBA" id="ARBA00022741"/>
    </source>
</evidence>
<dbReference type="GO" id="GO:0005524">
    <property type="term" value="F:ATP binding"/>
    <property type="evidence" value="ECO:0007669"/>
    <property type="project" value="UniProtKB-UniRule"/>
</dbReference>
<dbReference type="InterPro" id="IPR036961">
    <property type="entry name" value="Kinesin_motor_dom_sf"/>
</dbReference>
<comment type="similarity">
    <text evidence="5 6">Belongs to the TRAFAC class myosin-kinesin ATPase superfamily. Kinesin family.</text>
</comment>
<evidence type="ECO:0000313" key="10">
    <source>
        <dbReference type="Proteomes" id="UP001190700"/>
    </source>
</evidence>
<dbReference type="GO" id="GO:0008017">
    <property type="term" value="F:microtubule binding"/>
    <property type="evidence" value="ECO:0007669"/>
    <property type="project" value="InterPro"/>
</dbReference>
<dbReference type="InterPro" id="IPR027417">
    <property type="entry name" value="P-loop_NTPase"/>
</dbReference>
<feature type="non-terminal residue" evidence="9">
    <location>
        <position position="412"/>
    </location>
</feature>
<feature type="binding site" evidence="5">
    <location>
        <begin position="114"/>
        <end position="121"/>
    </location>
    <ligand>
        <name>ATP</name>
        <dbReference type="ChEBI" id="CHEBI:30616"/>
    </ligand>
</feature>
<feature type="coiled-coil region" evidence="7">
    <location>
        <begin position="378"/>
        <end position="412"/>
    </location>
</feature>
<organism evidence="9 10">
    <name type="scientific">Cymbomonas tetramitiformis</name>
    <dbReference type="NCBI Taxonomy" id="36881"/>
    <lineage>
        <taxon>Eukaryota</taxon>
        <taxon>Viridiplantae</taxon>
        <taxon>Chlorophyta</taxon>
        <taxon>Pyramimonadophyceae</taxon>
        <taxon>Pyramimonadales</taxon>
        <taxon>Pyramimonadaceae</taxon>
        <taxon>Cymbomonas</taxon>
    </lineage>
</organism>
<sequence>MVPLLGYGAPRRIAIGTTSIIGFKILTDTQVIFRWRCDAAFGFNLFRIPVFNKVACLPHDAALDLCDPDKPDPQHFEFDKVFSQTNNKDVYDNAVRIPVKGCLEGFNVSLFCYGQTGSGKTHTMLGTEEDPGVLLRAAEDLISSCSRARHERYLIRVSYFEIYNEEIRDLLSDEGISLKIVEHRIKGPTCVGATERFVTSRVEISNVIQEGQNSRHVAATKMNEHSSRSHTIFRISVESRGCKEGEGGLTPMDEIFDEVQNRKSHNLRVSMFNLIDLAGSERASKTGATGNTLKEGSMINKSLTSLGIVINELSKAKGDATKRKHIPYRDSKLTRLLQTALGGNSFTVSICNISTAHMHVNETKSTLRFASGCKLVENKVKQNTVKATNELLANYKQEIEILKKQLIETDNS</sequence>
<dbReference type="InterPro" id="IPR019821">
    <property type="entry name" value="Kinesin_motor_CS"/>
</dbReference>
<evidence type="ECO:0000259" key="8">
    <source>
        <dbReference type="PROSITE" id="PS50067"/>
    </source>
</evidence>
<dbReference type="PANTHER" id="PTHR47968">
    <property type="entry name" value="CENTROMERE PROTEIN E"/>
    <property type="match status" value="1"/>
</dbReference>
<evidence type="ECO:0000256" key="6">
    <source>
        <dbReference type="RuleBase" id="RU000394"/>
    </source>
</evidence>
<evidence type="ECO:0000313" key="9">
    <source>
        <dbReference type="EMBL" id="KAK3243923.1"/>
    </source>
</evidence>